<dbReference type="PANTHER" id="PTHR36427">
    <property type="entry name" value="54S RIBOSOMAL PROTEIN L1, MITOCHONDRIAL"/>
    <property type="match status" value="1"/>
</dbReference>
<dbReference type="EMBL" id="MEXN01000002">
    <property type="protein sequence ID" value="OGD04210.1"/>
    <property type="molecule type" value="Genomic_DNA"/>
</dbReference>
<sequence>MGKKRISALGSENEAEAKSKHQRQLEQKKLRKTTKAPGLAGGQRVIDTTQESLREYEEIQKRTSPTASTPQKTTAYSVTRGRLVGRSKSYQSAKSKIDVSKTYSLPGALALLRRVTLTKFDPTVELHLTLTNPSQSKLSVNLPHSFGKARKIAIATDEVIAKIGAGQIDFDILVASPDQMGKLVKYAKVLGPKGLMPNPKTQTISPHPEEAAKKLSLDTSLPLKLDKTNSLVIHTSIGKLSYPDKNLSENISAVLSTVSGNTRKVVLKSTMSPAIKLNIEH</sequence>
<dbReference type="PANTHER" id="PTHR36427:SF3">
    <property type="entry name" value="LARGE RIBOSOMAL SUBUNIT PROTEIN UL1M"/>
    <property type="match status" value="1"/>
</dbReference>
<dbReference type="GO" id="GO:0006417">
    <property type="term" value="P:regulation of translation"/>
    <property type="evidence" value="ECO:0007669"/>
    <property type="project" value="UniProtKB-KW"/>
</dbReference>
<dbReference type="CDD" id="cd00403">
    <property type="entry name" value="Ribosomal_L1"/>
    <property type="match status" value="1"/>
</dbReference>
<dbReference type="GO" id="GO:1990904">
    <property type="term" value="C:ribonucleoprotein complex"/>
    <property type="evidence" value="ECO:0007669"/>
    <property type="project" value="UniProtKB-KW"/>
</dbReference>
<evidence type="ECO:0000256" key="1">
    <source>
        <dbReference type="ARBA" id="ARBA00010531"/>
    </source>
</evidence>
<evidence type="ECO:0000256" key="7">
    <source>
        <dbReference type="SAM" id="MobiDB-lite"/>
    </source>
</evidence>
<evidence type="ECO:0000313" key="9">
    <source>
        <dbReference type="Proteomes" id="UP000177080"/>
    </source>
</evidence>
<accession>A0A1F4ZCZ0</accession>
<dbReference type="InterPro" id="IPR016095">
    <property type="entry name" value="Ribosomal_uL1_3-a/b-sand"/>
</dbReference>
<dbReference type="Gene3D" id="3.40.50.790">
    <property type="match status" value="1"/>
</dbReference>
<gene>
    <name evidence="8" type="ORF">A2989_01900</name>
</gene>
<dbReference type="PROSITE" id="PS01199">
    <property type="entry name" value="RIBOSOMAL_L1"/>
    <property type="match status" value="1"/>
</dbReference>
<keyword evidence="2" id="KW-0678">Repressor</keyword>
<dbReference type="InterPro" id="IPR028364">
    <property type="entry name" value="Ribosomal_uL1/biogenesis"/>
</dbReference>
<dbReference type="SUPFAM" id="SSF56808">
    <property type="entry name" value="Ribosomal protein L1"/>
    <property type="match status" value="1"/>
</dbReference>
<feature type="compositionally biased region" description="Basic and acidic residues" evidence="7">
    <location>
        <begin position="15"/>
        <end position="28"/>
    </location>
</feature>
<dbReference type="STRING" id="1797259.A2989_01900"/>
<protein>
    <recommendedName>
        <fullName evidence="6">Ribosomal protein</fullName>
    </recommendedName>
</protein>
<keyword evidence="3" id="KW-0810">Translation regulation</keyword>
<feature type="region of interest" description="Disordered" evidence="7">
    <location>
        <begin position="1"/>
        <end position="50"/>
    </location>
</feature>
<dbReference type="Gene3D" id="3.30.190.20">
    <property type="match status" value="1"/>
</dbReference>
<evidence type="ECO:0000256" key="6">
    <source>
        <dbReference type="RuleBase" id="RU000659"/>
    </source>
</evidence>
<evidence type="ECO:0000256" key="5">
    <source>
        <dbReference type="ARBA" id="ARBA00023274"/>
    </source>
</evidence>
<keyword evidence="5 6" id="KW-0687">Ribonucleoprotein</keyword>
<dbReference type="Proteomes" id="UP000177080">
    <property type="component" value="Unassembled WGS sequence"/>
</dbReference>
<dbReference type="Pfam" id="PF00687">
    <property type="entry name" value="Ribosomal_L1"/>
    <property type="match status" value="1"/>
</dbReference>
<evidence type="ECO:0000256" key="4">
    <source>
        <dbReference type="ARBA" id="ARBA00022980"/>
    </source>
</evidence>
<name>A0A1F4ZCZ0_9BACT</name>
<comment type="similarity">
    <text evidence="1 6">Belongs to the universal ribosomal protein uL1 family.</text>
</comment>
<organism evidence="8 9">
    <name type="scientific">Candidatus Amesbacteria bacterium RIFCSPLOWO2_01_FULL_48_25</name>
    <dbReference type="NCBI Taxonomy" id="1797259"/>
    <lineage>
        <taxon>Bacteria</taxon>
        <taxon>Candidatus Amesiibacteriota</taxon>
    </lineage>
</organism>
<dbReference type="InterPro" id="IPR023674">
    <property type="entry name" value="Ribosomal_uL1-like"/>
</dbReference>
<dbReference type="AlphaFoldDB" id="A0A1F4ZCZ0"/>
<reference evidence="8 9" key="1">
    <citation type="journal article" date="2016" name="Nat. Commun.">
        <title>Thousands of microbial genomes shed light on interconnected biogeochemical processes in an aquifer system.</title>
        <authorList>
            <person name="Anantharaman K."/>
            <person name="Brown C.T."/>
            <person name="Hug L.A."/>
            <person name="Sharon I."/>
            <person name="Castelle C.J."/>
            <person name="Probst A.J."/>
            <person name="Thomas B.C."/>
            <person name="Singh A."/>
            <person name="Wilkins M.J."/>
            <person name="Karaoz U."/>
            <person name="Brodie E.L."/>
            <person name="Williams K.H."/>
            <person name="Hubbard S.S."/>
            <person name="Banfield J.F."/>
        </authorList>
    </citation>
    <scope>NUCLEOTIDE SEQUENCE [LARGE SCALE GENOMIC DNA]</scope>
</reference>
<dbReference type="InterPro" id="IPR023673">
    <property type="entry name" value="Ribosomal_uL1_CS"/>
</dbReference>
<evidence type="ECO:0000256" key="3">
    <source>
        <dbReference type="ARBA" id="ARBA00022845"/>
    </source>
</evidence>
<keyword evidence="4 6" id="KW-0689">Ribosomal protein</keyword>
<dbReference type="GO" id="GO:0005840">
    <property type="term" value="C:ribosome"/>
    <property type="evidence" value="ECO:0007669"/>
    <property type="project" value="UniProtKB-KW"/>
</dbReference>
<comment type="caution">
    <text evidence="8">The sequence shown here is derived from an EMBL/GenBank/DDBJ whole genome shotgun (WGS) entry which is preliminary data.</text>
</comment>
<evidence type="ECO:0000313" key="8">
    <source>
        <dbReference type="EMBL" id="OGD04210.1"/>
    </source>
</evidence>
<proteinExistence type="inferred from homology"/>
<evidence type="ECO:0000256" key="2">
    <source>
        <dbReference type="ARBA" id="ARBA00022491"/>
    </source>
</evidence>